<accession>A0A2C6L192</accession>
<feature type="non-terminal residue" evidence="9">
    <location>
        <position position="315"/>
    </location>
</feature>
<evidence type="ECO:0000259" key="8">
    <source>
        <dbReference type="Pfam" id="PF17917"/>
    </source>
</evidence>
<evidence type="ECO:0000256" key="6">
    <source>
        <dbReference type="ARBA" id="ARBA00022918"/>
    </source>
</evidence>
<dbReference type="PANTHER" id="PTHR37984">
    <property type="entry name" value="PROTEIN CBG26694"/>
    <property type="match status" value="1"/>
</dbReference>
<gene>
    <name evidence="9" type="ORF">CSUI_004234</name>
</gene>
<evidence type="ECO:0000256" key="4">
    <source>
        <dbReference type="ARBA" id="ARBA00022759"/>
    </source>
</evidence>
<dbReference type="GO" id="GO:0003964">
    <property type="term" value="F:RNA-directed DNA polymerase activity"/>
    <property type="evidence" value="ECO:0007669"/>
    <property type="project" value="UniProtKB-KW"/>
</dbReference>
<evidence type="ECO:0000256" key="5">
    <source>
        <dbReference type="ARBA" id="ARBA00022801"/>
    </source>
</evidence>
<dbReference type="CDD" id="cd09274">
    <property type="entry name" value="RNase_HI_RT_Ty3"/>
    <property type="match status" value="1"/>
</dbReference>
<proteinExistence type="predicted"/>
<dbReference type="GO" id="GO:0016787">
    <property type="term" value="F:hydrolase activity"/>
    <property type="evidence" value="ECO:0007669"/>
    <property type="project" value="UniProtKB-KW"/>
</dbReference>
<feature type="domain" description="Reverse transcriptase" evidence="7">
    <location>
        <begin position="26"/>
        <end position="99"/>
    </location>
</feature>
<dbReference type="GO" id="GO:0004519">
    <property type="term" value="F:endonuclease activity"/>
    <property type="evidence" value="ECO:0007669"/>
    <property type="project" value="UniProtKB-KW"/>
</dbReference>
<evidence type="ECO:0000313" key="9">
    <source>
        <dbReference type="EMBL" id="PHJ21918.1"/>
    </source>
</evidence>
<keyword evidence="4" id="KW-0255">Endonuclease</keyword>
<evidence type="ECO:0000313" key="10">
    <source>
        <dbReference type="Proteomes" id="UP000221165"/>
    </source>
</evidence>
<evidence type="ECO:0000256" key="2">
    <source>
        <dbReference type="ARBA" id="ARBA00022695"/>
    </source>
</evidence>
<dbReference type="RefSeq" id="XP_067923597.1">
    <property type="nucleotide sequence ID" value="XM_068064427.1"/>
</dbReference>
<sequence length="315" mass="36509">MLKELVDKGFIVPSQSPVAAPVFFVGKKDGSLRLVIDYRPLNRITIKDDYPIPKIHDLINRLGKATWFTKLDLQKGYYQVEIAEADQWKSAFRTRHTRAVQDLKSALITTTNLQIYHPDKPLVIKTDASKYALGAVLEQEGKPIAFESRKTNMRERTMPAYESELRAIVHALTRWRQFIGSKTVTVETDHATLSRILKQEQVNPRLGYWLDKIMDFDIEVVYKPGRQNVVADAISRRPDFIGVITRNQEEKGGDKEEEKQKGRDSWSERYAACVDFSEVWERCGREKGDDNGQEDLQIAILFKQREYQREANFLW</sequence>
<dbReference type="Gene3D" id="3.30.70.270">
    <property type="match status" value="1"/>
</dbReference>
<dbReference type="EMBL" id="MIGC01001943">
    <property type="protein sequence ID" value="PHJ21918.1"/>
    <property type="molecule type" value="Genomic_DNA"/>
</dbReference>
<keyword evidence="3" id="KW-0540">Nuclease</keyword>
<keyword evidence="10" id="KW-1185">Reference proteome</keyword>
<dbReference type="InterPro" id="IPR050951">
    <property type="entry name" value="Retrovirus_Pol_polyprotein"/>
</dbReference>
<evidence type="ECO:0000256" key="1">
    <source>
        <dbReference type="ARBA" id="ARBA00022679"/>
    </source>
</evidence>
<dbReference type="InterPro" id="IPR043128">
    <property type="entry name" value="Rev_trsase/Diguanyl_cyclase"/>
</dbReference>
<dbReference type="InterPro" id="IPR041373">
    <property type="entry name" value="RT_RNaseH"/>
</dbReference>
<organism evidence="9 10">
    <name type="scientific">Cystoisospora suis</name>
    <dbReference type="NCBI Taxonomy" id="483139"/>
    <lineage>
        <taxon>Eukaryota</taxon>
        <taxon>Sar</taxon>
        <taxon>Alveolata</taxon>
        <taxon>Apicomplexa</taxon>
        <taxon>Conoidasida</taxon>
        <taxon>Coccidia</taxon>
        <taxon>Eucoccidiorida</taxon>
        <taxon>Eimeriorina</taxon>
        <taxon>Sarcocystidae</taxon>
        <taxon>Cystoisospora</taxon>
    </lineage>
</organism>
<dbReference type="SUPFAM" id="SSF56672">
    <property type="entry name" value="DNA/RNA polymerases"/>
    <property type="match status" value="1"/>
</dbReference>
<keyword evidence="6" id="KW-0695">RNA-directed DNA polymerase</keyword>
<dbReference type="InterPro" id="IPR000477">
    <property type="entry name" value="RT_dom"/>
</dbReference>
<keyword evidence="1" id="KW-0808">Transferase</keyword>
<dbReference type="InterPro" id="IPR043502">
    <property type="entry name" value="DNA/RNA_pol_sf"/>
</dbReference>
<dbReference type="Pfam" id="PF00078">
    <property type="entry name" value="RVT_1"/>
    <property type="match status" value="1"/>
</dbReference>
<dbReference type="Pfam" id="PF17917">
    <property type="entry name" value="RT_RNaseH"/>
    <property type="match status" value="1"/>
</dbReference>
<dbReference type="Gene3D" id="3.10.10.10">
    <property type="entry name" value="HIV Type 1 Reverse Transcriptase, subunit A, domain 1"/>
    <property type="match status" value="1"/>
</dbReference>
<dbReference type="AlphaFoldDB" id="A0A2C6L192"/>
<keyword evidence="2" id="KW-0548">Nucleotidyltransferase</keyword>
<dbReference type="PANTHER" id="PTHR37984:SF9">
    <property type="entry name" value="INTEGRASE CATALYTIC DOMAIN-CONTAINING PROTEIN"/>
    <property type="match status" value="1"/>
</dbReference>
<name>A0A2C6L192_9APIC</name>
<feature type="domain" description="Reverse transcriptase RNase H-like" evidence="8">
    <location>
        <begin position="118"/>
        <end position="216"/>
    </location>
</feature>
<comment type="caution">
    <text evidence="9">The sequence shown here is derived from an EMBL/GenBank/DDBJ whole genome shotgun (WGS) entry which is preliminary data.</text>
</comment>
<keyword evidence="5" id="KW-0378">Hydrolase</keyword>
<evidence type="ECO:0000256" key="3">
    <source>
        <dbReference type="ARBA" id="ARBA00022722"/>
    </source>
</evidence>
<protein>
    <submittedName>
        <fullName evidence="9">Retrotransposon ty3-gypsy subclass</fullName>
    </submittedName>
</protein>
<dbReference type="VEuPathDB" id="ToxoDB:CSUI_004234"/>
<dbReference type="OrthoDB" id="2013610at2759"/>
<dbReference type="GeneID" id="94427638"/>
<reference evidence="9 10" key="1">
    <citation type="journal article" date="2017" name="Int. J. Parasitol.">
        <title>The genome of the protozoan parasite Cystoisospora suis and a reverse vaccinology approach to identify vaccine candidates.</title>
        <authorList>
            <person name="Palmieri N."/>
            <person name="Shrestha A."/>
            <person name="Ruttkowski B."/>
            <person name="Beck T."/>
            <person name="Vogl C."/>
            <person name="Tomley F."/>
            <person name="Blake D.P."/>
            <person name="Joachim A."/>
        </authorList>
    </citation>
    <scope>NUCLEOTIDE SEQUENCE [LARGE SCALE GENOMIC DNA]</scope>
    <source>
        <strain evidence="9 10">Wien I</strain>
    </source>
</reference>
<evidence type="ECO:0000259" key="7">
    <source>
        <dbReference type="Pfam" id="PF00078"/>
    </source>
</evidence>
<dbReference type="Proteomes" id="UP000221165">
    <property type="component" value="Unassembled WGS sequence"/>
</dbReference>
<dbReference type="CDD" id="cd01647">
    <property type="entry name" value="RT_LTR"/>
    <property type="match status" value="1"/>
</dbReference>